<comment type="caution">
    <text evidence="2">The sequence shown here is derived from an EMBL/GenBank/DDBJ whole genome shotgun (WGS) entry which is preliminary data.</text>
</comment>
<proteinExistence type="predicted"/>
<dbReference type="RefSeq" id="WP_114607734.1">
    <property type="nucleotide sequence ID" value="NZ_JABVZQ010000002.1"/>
</dbReference>
<protein>
    <submittedName>
        <fullName evidence="2">Uncharacterized protein</fullName>
    </submittedName>
</protein>
<keyword evidence="1" id="KW-1133">Transmembrane helix</keyword>
<accession>A0ABR9XNP6</accession>
<evidence type="ECO:0000256" key="1">
    <source>
        <dbReference type="SAM" id="Phobius"/>
    </source>
</evidence>
<feature type="transmembrane region" description="Helical" evidence="1">
    <location>
        <begin position="108"/>
        <end position="125"/>
    </location>
</feature>
<name>A0ABR9XNP6_9CHLB</name>
<sequence>MKKQLLSRYASLPDGRLVIDVALDRPDDLFERFEAGAPRHTRDLAENLATYLLDCVREIGPGGFVVRFTFEELPCPELRRTISQAVAGYFQYRIGLERSGFRRTVRTSLLLAVLGIALLALNILLRPLLPEAPDLPLNLLYEGVMIAAWIALWEAVSLFSAGWFSRRRFLRSCSRLVSASLLFSGAERES</sequence>
<dbReference type="Proteomes" id="UP000619838">
    <property type="component" value="Unassembled WGS sequence"/>
</dbReference>
<evidence type="ECO:0000313" key="3">
    <source>
        <dbReference type="Proteomes" id="UP000619838"/>
    </source>
</evidence>
<evidence type="ECO:0000313" key="2">
    <source>
        <dbReference type="EMBL" id="MBF0635628.1"/>
    </source>
</evidence>
<keyword evidence="1" id="KW-0472">Membrane</keyword>
<keyword evidence="3" id="KW-1185">Reference proteome</keyword>
<gene>
    <name evidence="2" type="ORF">INT08_00340</name>
</gene>
<dbReference type="EMBL" id="JADGII010000001">
    <property type="protein sequence ID" value="MBF0635628.1"/>
    <property type="molecule type" value="Genomic_DNA"/>
</dbReference>
<feature type="transmembrane region" description="Helical" evidence="1">
    <location>
        <begin position="145"/>
        <end position="165"/>
    </location>
</feature>
<reference evidence="2 3" key="1">
    <citation type="journal article" date="2020" name="Microorganisms">
        <title>Simultaneous Genome Sequencing of Prosthecochloris ethylica and Desulfuromonas acetoxidans within a Syntrophic Mixture Reveals Unique Pili and Protein Interactions.</title>
        <authorList>
            <person name="Kyndt J.A."/>
            <person name="Van Beeumen J.J."/>
            <person name="Meyer T.E."/>
        </authorList>
    </citation>
    <scope>NUCLEOTIDE SEQUENCE [LARGE SCALE GENOMIC DNA]</scope>
    <source>
        <strain evidence="2 3">N3</strain>
    </source>
</reference>
<organism evidence="2 3">
    <name type="scientific">Prosthecochloris ethylica</name>
    <dbReference type="NCBI Taxonomy" id="2743976"/>
    <lineage>
        <taxon>Bacteria</taxon>
        <taxon>Pseudomonadati</taxon>
        <taxon>Chlorobiota</taxon>
        <taxon>Chlorobiia</taxon>
        <taxon>Chlorobiales</taxon>
        <taxon>Chlorobiaceae</taxon>
        <taxon>Prosthecochloris</taxon>
    </lineage>
</organism>
<keyword evidence="1" id="KW-0812">Transmembrane</keyword>